<dbReference type="Gene3D" id="2.60.120.920">
    <property type="match status" value="1"/>
</dbReference>
<dbReference type="InterPro" id="IPR050143">
    <property type="entry name" value="TRIM/RBCC"/>
</dbReference>
<dbReference type="PROSITE" id="PS50188">
    <property type="entry name" value="B302_SPRY"/>
    <property type="match status" value="1"/>
</dbReference>
<gene>
    <name evidence="2" type="primary">Trim10</name>
    <name evidence="2" type="ORF">DRONOV_R15021</name>
</gene>
<dbReference type="Pfam" id="PF00622">
    <property type="entry name" value="SPRY"/>
    <property type="match status" value="1"/>
</dbReference>
<feature type="domain" description="B30.2/SPRY" evidence="1">
    <location>
        <begin position="1"/>
        <end position="86"/>
    </location>
</feature>
<dbReference type="InterPro" id="IPR003879">
    <property type="entry name" value="Butyrophylin_SPRY"/>
</dbReference>
<dbReference type="InterPro" id="IPR043136">
    <property type="entry name" value="B30.2/SPRY_sf"/>
</dbReference>
<evidence type="ECO:0000313" key="2">
    <source>
        <dbReference type="EMBL" id="NXG39647.1"/>
    </source>
</evidence>
<dbReference type="EMBL" id="VWZH01000508">
    <property type="protein sequence ID" value="NXG39647.1"/>
    <property type="molecule type" value="Genomic_DNA"/>
</dbReference>
<dbReference type="PRINTS" id="PR01407">
    <property type="entry name" value="BUTYPHLNCDUF"/>
</dbReference>
<proteinExistence type="predicted"/>
<protein>
    <submittedName>
        <fullName evidence="2">TRI10 protein</fullName>
    </submittedName>
</protein>
<dbReference type="SUPFAM" id="SSF49899">
    <property type="entry name" value="Concanavalin A-like lectins/glucanases"/>
    <property type="match status" value="1"/>
</dbReference>
<dbReference type="InterPro" id="IPR013320">
    <property type="entry name" value="ConA-like_dom_sf"/>
</dbReference>
<comment type="caution">
    <text evidence="2">The sequence shown here is derived from an EMBL/GenBank/DDBJ whole genome shotgun (WGS) entry which is preliminary data.</text>
</comment>
<organism evidence="2 3">
    <name type="scientific">Dromaius novaehollandiae</name>
    <name type="common">Emu</name>
    <dbReference type="NCBI Taxonomy" id="8790"/>
    <lineage>
        <taxon>Eukaryota</taxon>
        <taxon>Metazoa</taxon>
        <taxon>Chordata</taxon>
        <taxon>Craniata</taxon>
        <taxon>Vertebrata</taxon>
        <taxon>Euteleostomi</taxon>
        <taxon>Archelosauria</taxon>
        <taxon>Archosauria</taxon>
        <taxon>Dinosauria</taxon>
        <taxon>Saurischia</taxon>
        <taxon>Theropoda</taxon>
        <taxon>Coelurosauria</taxon>
        <taxon>Aves</taxon>
        <taxon>Palaeognathae</taxon>
        <taxon>Casuariiformes</taxon>
        <taxon>Dromaiidae</taxon>
        <taxon>Dromaius</taxon>
    </lineage>
</organism>
<accession>A0A7K9BIA5</accession>
<evidence type="ECO:0000259" key="1">
    <source>
        <dbReference type="PROSITE" id="PS50188"/>
    </source>
</evidence>
<evidence type="ECO:0000313" key="3">
    <source>
        <dbReference type="Proteomes" id="UP000543287"/>
    </source>
</evidence>
<dbReference type="Proteomes" id="UP000543287">
    <property type="component" value="Unassembled WGS sequence"/>
</dbReference>
<name>A0A7K9BIA5_DRONO</name>
<feature type="non-terminal residue" evidence="2">
    <location>
        <position position="86"/>
    </location>
</feature>
<dbReference type="AlphaFoldDB" id="A0A7K9BIA5"/>
<dbReference type="PANTHER" id="PTHR24103">
    <property type="entry name" value="E3 UBIQUITIN-PROTEIN LIGASE TRIM"/>
    <property type="match status" value="1"/>
</dbReference>
<reference evidence="2 3" key="1">
    <citation type="submission" date="2019-09" db="EMBL/GenBank/DDBJ databases">
        <title>Bird 10,000 Genomes (B10K) Project - Family phase.</title>
        <authorList>
            <person name="Zhang G."/>
        </authorList>
    </citation>
    <scope>NUCLEOTIDE SEQUENCE [LARGE SCALE GENOMIC DNA]</scope>
    <source>
        <strain evidence="2">B10K-LSUMZ-23963</strain>
        <tissue evidence="2">Muscle</tissue>
    </source>
</reference>
<dbReference type="InterPro" id="IPR003877">
    <property type="entry name" value="SPRY_dom"/>
</dbReference>
<feature type="non-terminal residue" evidence="2">
    <location>
        <position position="1"/>
    </location>
</feature>
<dbReference type="InterPro" id="IPR001870">
    <property type="entry name" value="B30.2/SPRY"/>
</dbReference>
<sequence>EVEEDHGLSRCAVGEARESVERKGWIKLSPLEGIWAVVYAGGDLWPLNSSCSLAVLSQVPRRILVCLDYEAGRVMFLRADTGAEIF</sequence>